<evidence type="ECO:0000313" key="2">
    <source>
        <dbReference type="EMBL" id="AWI86101.1"/>
    </source>
</evidence>
<dbReference type="Proteomes" id="UP000244915">
    <property type="component" value="Plasmid unnamed1"/>
</dbReference>
<gene>
    <name evidence="2" type="ORF">CEW88_20350</name>
</gene>
<keyword evidence="2" id="KW-0614">Plasmid</keyword>
<name>A0A2U8HK25_9RHOB</name>
<organism evidence="2 3">
    <name type="scientific">Alloyangia pacifica</name>
    <dbReference type="NCBI Taxonomy" id="311180"/>
    <lineage>
        <taxon>Bacteria</taxon>
        <taxon>Pseudomonadati</taxon>
        <taxon>Pseudomonadota</taxon>
        <taxon>Alphaproteobacteria</taxon>
        <taxon>Rhodobacterales</taxon>
        <taxon>Roseobacteraceae</taxon>
        <taxon>Alloyangia</taxon>
    </lineage>
</organism>
<dbReference type="EMBL" id="CP022191">
    <property type="protein sequence ID" value="AWI86101.1"/>
    <property type="molecule type" value="Genomic_DNA"/>
</dbReference>
<dbReference type="InterPro" id="IPR029063">
    <property type="entry name" value="SAM-dependent_MTases_sf"/>
</dbReference>
<evidence type="ECO:0000313" key="3">
    <source>
        <dbReference type="Proteomes" id="UP000244915"/>
    </source>
</evidence>
<dbReference type="GO" id="GO:0008757">
    <property type="term" value="F:S-adenosylmethionine-dependent methyltransferase activity"/>
    <property type="evidence" value="ECO:0007669"/>
    <property type="project" value="InterPro"/>
</dbReference>
<proteinExistence type="predicted"/>
<dbReference type="CDD" id="cd02440">
    <property type="entry name" value="AdoMet_MTases"/>
    <property type="match status" value="1"/>
</dbReference>
<dbReference type="SUPFAM" id="SSF53335">
    <property type="entry name" value="S-adenosyl-L-methionine-dependent methyltransferases"/>
    <property type="match status" value="1"/>
</dbReference>
<dbReference type="PANTHER" id="PTHR43591:SF24">
    <property type="entry name" value="2-METHOXY-6-POLYPRENYL-1,4-BENZOQUINOL METHYLASE, MITOCHONDRIAL"/>
    <property type="match status" value="1"/>
</dbReference>
<dbReference type="PANTHER" id="PTHR43591">
    <property type="entry name" value="METHYLTRANSFERASE"/>
    <property type="match status" value="1"/>
</dbReference>
<dbReference type="Gene3D" id="3.40.50.150">
    <property type="entry name" value="Vaccinia Virus protein VP39"/>
    <property type="match status" value="1"/>
</dbReference>
<reference evidence="2 3" key="1">
    <citation type="submission" date="2017-06" db="EMBL/GenBank/DDBJ databases">
        <title>Yangia sp. YSBP01 complete genome sequence.</title>
        <authorList>
            <person name="Woo J.-H."/>
            <person name="Kim H.-S."/>
        </authorList>
    </citation>
    <scope>NUCLEOTIDE SEQUENCE [LARGE SCALE GENOMIC DNA]</scope>
    <source>
        <strain evidence="2 3">YSBP01</strain>
        <plasmid evidence="2 3">unnamed1</plasmid>
    </source>
</reference>
<geneLocation type="plasmid" evidence="2 3">
    <name>unnamed1</name>
</geneLocation>
<dbReference type="GO" id="GO:0032259">
    <property type="term" value="P:methylation"/>
    <property type="evidence" value="ECO:0007669"/>
    <property type="project" value="UniProtKB-KW"/>
</dbReference>
<keyword evidence="2" id="KW-0808">Transferase</keyword>
<sequence>MGMGKQDAATGQITAEAARVYESFFVPALFGQFAPWLVEAAGIRGGGRVLDVATGTGVVARAALKRGASVSAVDINEGMLTVARELEPHVNFQRAPAEALPFDDDAFDAVTCQFALMFFEDRVQALREMRRVCHPGGHVAVSVFDAWEESPGYRDLIPLLGEIMGEEAAGALKAPFCLGDPAELAALLDDAGLGAAQRIHKTGQIRHSSLEAWLDTEIGGWTLASMATPEIMTALKAAAETRLGQYRNADGTVSFEAPAVFAIAEVEP</sequence>
<feature type="domain" description="Methyltransferase type 11" evidence="1">
    <location>
        <begin position="50"/>
        <end position="140"/>
    </location>
</feature>
<accession>A0A2U8HK25</accession>
<keyword evidence="2" id="KW-0489">Methyltransferase</keyword>
<dbReference type="InterPro" id="IPR013216">
    <property type="entry name" value="Methyltransf_11"/>
</dbReference>
<evidence type="ECO:0000259" key="1">
    <source>
        <dbReference type="Pfam" id="PF08241"/>
    </source>
</evidence>
<dbReference type="Pfam" id="PF08241">
    <property type="entry name" value="Methyltransf_11"/>
    <property type="match status" value="1"/>
</dbReference>
<dbReference type="KEGG" id="ypac:CEW88_20350"/>
<protein>
    <submittedName>
        <fullName evidence="2">Methyltransferase type 11</fullName>
    </submittedName>
</protein>
<dbReference type="AlphaFoldDB" id="A0A2U8HK25"/>